<protein>
    <submittedName>
        <fullName evidence="3">FBD-associated F-box protein At5g53635</fullName>
    </submittedName>
</protein>
<dbReference type="Pfam" id="PF24758">
    <property type="entry name" value="LRR_At5g56370"/>
    <property type="match status" value="1"/>
</dbReference>
<organism evidence="2 3">
    <name type="scientific">Raphanus sativus</name>
    <name type="common">Radish</name>
    <name type="synonym">Raphanus raphanistrum var. sativus</name>
    <dbReference type="NCBI Taxonomy" id="3726"/>
    <lineage>
        <taxon>Eukaryota</taxon>
        <taxon>Viridiplantae</taxon>
        <taxon>Streptophyta</taxon>
        <taxon>Embryophyta</taxon>
        <taxon>Tracheophyta</taxon>
        <taxon>Spermatophyta</taxon>
        <taxon>Magnoliopsida</taxon>
        <taxon>eudicotyledons</taxon>
        <taxon>Gunneridae</taxon>
        <taxon>Pentapetalae</taxon>
        <taxon>rosids</taxon>
        <taxon>malvids</taxon>
        <taxon>Brassicales</taxon>
        <taxon>Brassicaceae</taxon>
        <taxon>Brassiceae</taxon>
        <taxon>Raphanus</taxon>
    </lineage>
</organism>
<dbReference type="GeneID" id="108845466"/>
<proteinExistence type="predicted"/>
<dbReference type="InterPro" id="IPR006566">
    <property type="entry name" value="FBD"/>
</dbReference>
<dbReference type="PANTHER" id="PTHR31900">
    <property type="entry name" value="F-BOX/RNI SUPERFAMILY PROTEIN-RELATED"/>
    <property type="match status" value="1"/>
</dbReference>
<dbReference type="Pfam" id="PF08387">
    <property type="entry name" value="FBD"/>
    <property type="match status" value="1"/>
</dbReference>
<name>A0A6J0MNY2_RAPSA</name>
<dbReference type="Gene3D" id="3.80.10.10">
    <property type="entry name" value="Ribonuclease Inhibitor"/>
    <property type="match status" value="1"/>
</dbReference>
<accession>A0A6J0MNY2</accession>
<dbReference type="KEGG" id="rsz:108845466"/>
<dbReference type="Proteomes" id="UP000504610">
    <property type="component" value="Chromosome 3"/>
</dbReference>
<evidence type="ECO:0000313" key="3">
    <source>
        <dbReference type="RefSeq" id="XP_018474175.1"/>
    </source>
</evidence>
<dbReference type="OrthoDB" id="1089882at2759"/>
<evidence type="ECO:0000259" key="1">
    <source>
        <dbReference type="SMART" id="SM00579"/>
    </source>
</evidence>
<gene>
    <name evidence="3" type="primary">LOC108845466</name>
</gene>
<keyword evidence="2" id="KW-1185">Reference proteome</keyword>
<dbReference type="InterPro" id="IPR050232">
    <property type="entry name" value="FBL13/AtMIF1-like"/>
</dbReference>
<dbReference type="InterPro" id="IPR032675">
    <property type="entry name" value="LRR_dom_sf"/>
</dbReference>
<dbReference type="SUPFAM" id="SSF52047">
    <property type="entry name" value="RNI-like"/>
    <property type="match status" value="1"/>
</dbReference>
<dbReference type="InterPro" id="IPR055411">
    <property type="entry name" value="LRR_FXL15/At3g58940/PEG3-like"/>
</dbReference>
<sequence length="313" mass="36069">MLSKNLNTYYAATNYFHRMPPSLYICETLISLKLLDVLLPDSEFISLPCLKTLHLMGMRNLNEATFERLVSSCPVLEELDIYGCLNDNVKVLRVLSKSLKKLSVHGYFSGWSEVVIDSPRLWSLSIEANLFERFTITNIDTNVELIIYPMSIFGNSDEATLYSNINRFCSSLSSISKIRHMMFYGDPFKGYLCSKWLPTILKSCSNLKSLILVDQKRHLPYMDEISFSHVPECLVSSLEFVDFSVTLSRLVGEMNLVRYILENSAILKKLTLRLHNDCSAKKDDLVNKLLKIPRGSTKCEVVFNWNREQVRFW</sequence>
<dbReference type="SMART" id="SM00579">
    <property type="entry name" value="FBD"/>
    <property type="match status" value="1"/>
</dbReference>
<dbReference type="AlphaFoldDB" id="A0A6J0MNY2"/>
<evidence type="ECO:0000313" key="2">
    <source>
        <dbReference type="Proteomes" id="UP000504610"/>
    </source>
</evidence>
<dbReference type="RefSeq" id="XP_018474175.1">
    <property type="nucleotide sequence ID" value="XM_018618673.2"/>
</dbReference>
<reference evidence="2" key="1">
    <citation type="journal article" date="2019" name="Database">
        <title>The radish genome database (RadishGD): an integrated information resource for radish genomics.</title>
        <authorList>
            <person name="Yu H.J."/>
            <person name="Baek S."/>
            <person name="Lee Y.J."/>
            <person name="Cho A."/>
            <person name="Mun J.H."/>
        </authorList>
    </citation>
    <scope>NUCLEOTIDE SEQUENCE [LARGE SCALE GENOMIC DNA]</scope>
    <source>
        <strain evidence="2">cv. WK10039</strain>
    </source>
</reference>
<feature type="domain" description="FBD" evidence="1">
    <location>
        <begin position="232"/>
        <end position="304"/>
    </location>
</feature>
<dbReference type="PANTHER" id="PTHR31900:SF25">
    <property type="entry name" value="FBD DOMAIN-CONTAINING PROTEIN"/>
    <property type="match status" value="1"/>
</dbReference>
<reference evidence="3" key="2">
    <citation type="submission" date="2025-08" db="UniProtKB">
        <authorList>
            <consortium name="RefSeq"/>
        </authorList>
    </citation>
    <scope>IDENTIFICATION</scope>
    <source>
        <tissue evidence="3">Leaf</tissue>
    </source>
</reference>